<gene>
    <name evidence="1" type="ORF">IAB80_00345</name>
</gene>
<protein>
    <submittedName>
        <fullName evidence="1">ATP-binding protein</fullName>
    </submittedName>
</protein>
<name>A0A9D9NKZ9_9BACT</name>
<proteinExistence type="predicted"/>
<accession>A0A9D9NKZ9</accession>
<keyword evidence="1" id="KW-0547">Nucleotide-binding</keyword>
<keyword evidence="1" id="KW-0067">ATP-binding</keyword>
<comment type="caution">
    <text evidence="1">The sequence shown here is derived from an EMBL/GenBank/DDBJ whole genome shotgun (WGS) entry which is preliminary data.</text>
</comment>
<dbReference type="AlphaFoldDB" id="A0A9D9NKZ9"/>
<dbReference type="GO" id="GO:0005524">
    <property type="term" value="F:ATP binding"/>
    <property type="evidence" value="ECO:0007669"/>
    <property type="project" value="UniProtKB-KW"/>
</dbReference>
<reference evidence="1" key="2">
    <citation type="journal article" date="2021" name="PeerJ">
        <title>Extensive microbial diversity within the chicken gut microbiome revealed by metagenomics and culture.</title>
        <authorList>
            <person name="Gilroy R."/>
            <person name="Ravi A."/>
            <person name="Getino M."/>
            <person name="Pursley I."/>
            <person name="Horton D.L."/>
            <person name="Alikhan N.F."/>
            <person name="Baker D."/>
            <person name="Gharbi K."/>
            <person name="Hall N."/>
            <person name="Watson M."/>
            <person name="Adriaenssens E.M."/>
            <person name="Foster-Nyarko E."/>
            <person name="Jarju S."/>
            <person name="Secka A."/>
            <person name="Antonio M."/>
            <person name="Oren A."/>
            <person name="Chaudhuri R.R."/>
            <person name="La Ragione R."/>
            <person name="Hildebrand F."/>
            <person name="Pallen M.J."/>
        </authorList>
    </citation>
    <scope>NUCLEOTIDE SEQUENCE</scope>
    <source>
        <strain evidence="1">2478</strain>
    </source>
</reference>
<sequence>MNDQIYQDLKSLHLSGMAQSWMLLHETRKLGELTLQDGMAVLIQAEHDQRTNNRTA</sequence>
<evidence type="ECO:0000313" key="1">
    <source>
        <dbReference type="EMBL" id="MBO8477346.1"/>
    </source>
</evidence>
<organism evidence="1 2">
    <name type="scientific">Candidatus Cryptobacteroides excrementipullorum</name>
    <dbReference type="NCBI Taxonomy" id="2840761"/>
    <lineage>
        <taxon>Bacteria</taxon>
        <taxon>Pseudomonadati</taxon>
        <taxon>Bacteroidota</taxon>
        <taxon>Bacteroidia</taxon>
        <taxon>Bacteroidales</taxon>
        <taxon>Candidatus Cryptobacteroides</taxon>
    </lineage>
</organism>
<evidence type="ECO:0000313" key="2">
    <source>
        <dbReference type="Proteomes" id="UP000823771"/>
    </source>
</evidence>
<dbReference type="EMBL" id="JADILZ010000004">
    <property type="protein sequence ID" value="MBO8477346.1"/>
    <property type="molecule type" value="Genomic_DNA"/>
</dbReference>
<dbReference type="Proteomes" id="UP000823771">
    <property type="component" value="Unassembled WGS sequence"/>
</dbReference>
<feature type="non-terminal residue" evidence="1">
    <location>
        <position position="56"/>
    </location>
</feature>
<reference evidence="1" key="1">
    <citation type="submission" date="2020-10" db="EMBL/GenBank/DDBJ databases">
        <authorList>
            <person name="Gilroy R."/>
        </authorList>
    </citation>
    <scope>NUCLEOTIDE SEQUENCE</scope>
    <source>
        <strain evidence="1">2478</strain>
    </source>
</reference>